<name>A0A804MII3_MAIZE</name>
<feature type="compositionally biased region" description="Basic and acidic residues" evidence="1">
    <location>
        <begin position="10"/>
        <end position="25"/>
    </location>
</feature>
<evidence type="ECO:0000313" key="3">
    <source>
        <dbReference type="Proteomes" id="UP000007305"/>
    </source>
</evidence>
<keyword evidence="3" id="KW-1185">Reference proteome</keyword>
<evidence type="ECO:0000313" key="2">
    <source>
        <dbReference type="EnsemblPlants" id="Zm00001eb088360_P001"/>
    </source>
</evidence>
<feature type="region of interest" description="Disordered" evidence="1">
    <location>
        <begin position="1"/>
        <end position="35"/>
    </location>
</feature>
<reference evidence="2" key="2">
    <citation type="submission" date="2019-07" db="EMBL/GenBank/DDBJ databases">
        <authorList>
            <person name="Seetharam A."/>
            <person name="Woodhouse M."/>
            <person name="Cannon E."/>
        </authorList>
    </citation>
    <scope>NUCLEOTIDE SEQUENCE [LARGE SCALE GENOMIC DNA]</scope>
    <source>
        <strain evidence="2">cv. B73</strain>
    </source>
</reference>
<reference evidence="3" key="1">
    <citation type="submission" date="2015-12" db="EMBL/GenBank/DDBJ databases">
        <title>Update maize B73 reference genome by single molecule sequencing technologies.</title>
        <authorList>
            <consortium name="Maize Genome Sequencing Project"/>
            <person name="Ware D."/>
        </authorList>
    </citation>
    <scope>NUCLEOTIDE SEQUENCE [LARGE SCALE GENOMIC DNA]</scope>
    <source>
        <strain evidence="3">cv. B73</strain>
    </source>
</reference>
<proteinExistence type="predicted"/>
<dbReference type="EnsemblPlants" id="Zm00001eb088360_T001">
    <property type="protein sequence ID" value="Zm00001eb088360_P001"/>
    <property type="gene ID" value="Zm00001eb088360"/>
</dbReference>
<reference evidence="2" key="3">
    <citation type="submission" date="2021-05" db="UniProtKB">
        <authorList>
            <consortium name="EnsemblPlants"/>
        </authorList>
    </citation>
    <scope>IDENTIFICATION</scope>
    <source>
        <strain evidence="2">cv. B73</strain>
    </source>
</reference>
<dbReference type="Proteomes" id="UP000007305">
    <property type="component" value="Chromosome 2"/>
</dbReference>
<organism evidence="2 3">
    <name type="scientific">Zea mays</name>
    <name type="common">Maize</name>
    <dbReference type="NCBI Taxonomy" id="4577"/>
    <lineage>
        <taxon>Eukaryota</taxon>
        <taxon>Viridiplantae</taxon>
        <taxon>Streptophyta</taxon>
        <taxon>Embryophyta</taxon>
        <taxon>Tracheophyta</taxon>
        <taxon>Spermatophyta</taxon>
        <taxon>Magnoliopsida</taxon>
        <taxon>Liliopsida</taxon>
        <taxon>Poales</taxon>
        <taxon>Poaceae</taxon>
        <taxon>PACMAD clade</taxon>
        <taxon>Panicoideae</taxon>
        <taxon>Andropogonodae</taxon>
        <taxon>Andropogoneae</taxon>
        <taxon>Tripsacinae</taxon>
        <taxon>Zea</taxon>
    </lineage>
</organism>
<accession>A0A804MII3</accession>
<dbReference type="InParanoid" id="A0A804MII3"/>
<dbReference type="AlphaFoldDB" id="A0A804MII3"/>
<protein>
    <submittedName>
        <fullName evidence="2">Uncharacterized protein</fullName>
    </submittedName>
</protein>
<evidence type="ECO:0000256" key="1">
    <source>
        <dbReference type="SAM" id="MobiDB-lite"/>
    </source>
</evidence>
<sequence length="157" mass="16587">MPARQRGGRRVAEKDSSGVFGREESTSGVGAEAPQDLGIRGCRRGALMSMDKKWCEHSLLCPITTLGRTVGGSEIEAGAALAAGEIGDRTVGDPPVPTTMKPSMDPRCRCFFIFPEQSTTGALVSSSIATRRGRGSQPPASGLPWLLVLETQSAEVR</sequence>
<dbReference type="Gramene" id="Zm00001eb088360_T001">
    <property type="protein sequence ID" value="Zm00001eb088360_P001"/>
    <property type="gene ID" value="Zm00001eb088360"/>
</dbReference>